<feature type="region of interest" description="Disordered" evidence="1">
    <location>
        <begin position="173"/>
        <end position="192"/>
    </location>
</feature>
<accession>A0A2V1HV58</accession>
<keyword evidence="3" id="KW-1185">Reference proteome</keyword>
<dbReference type="RefSeq" id="WP_116755935.1">
    <property type="nucleotide sequence ID" value="NZ_JBHUEX010000001.1"/>
</dbReference>
<dbReference type="InterPro" id="IPR009569">
    <property type="entry name" value="AA_synth_put"/>
</dbReference>
<dbReference type="EMBL" id="QEOP01000001">
    <property type="protein sequence ID" value="PVZ96201.1"/>
    <property type="molecule type" value="Genomic_DNA"/>
</dbReference>
<dbReference type="AlphaFoldDB" id="A0A2V1HV58"/>
<dbReference type="OrthoDB" id="4806613at2"/>
<sequence length="192" mass="20393">MNRIRRISTIRDEVLEDRGRRPSEPLIRVAVAAAVGNPWFASSVEDFAADVRKICPPLAQEMMRRGLDALGQPVEAFGKAVVVGLGGETEHGDALVHNPFFSDVVRLGAGGTSVIASTESRGPAGTAVAVPLCHVTAAGTRSHYQGMTVRVADAPEPDEILVVVALSSAARPAARIGDRRTDPPFDPTPWRP</sequence>
<evidence type="ECO:0000313" key="3">
    <source>
        <dbReference type="Proteomes" id="UP000244893"/>
    </source>
</evidence>
<proteinExistence type="predicted"/>
<organism evidence="2 3">
    <name type="scientific">Amnibacterium flavum</name>
    <dbReference type="NCBI Taxonomy" id="2173173"/>
    <lineage>
        <taxon>Bacteria</taxon>
        <taxon>Bacillati</taxon>
        <taxon>Actinomycetota</taxon>
        <taxon>Actinomycetes</taxon>
        <taxon>Micrococcales</taxon>
        <taxon>Microbacteriaceae</taxon>
        <taxon>Amnibacterium</taxon>
    </lineage>
</organism>
<protein>
    <submittedName>
        <fullName evidence="2">Peptide synthetase</fullName>
    </submittedName>
</protein>
<dbReference type="Gene3D" id="3.30.1330.110">
    <property type="entry name" value="BB2672"/>
    <property type="match status" value="1"/>
</dbReference>
<name>A0A2V1HV58_9MICO</name>
<dbReference type="Pfam" id="PF06684">
    <property type="entry name" value="AA_synth"/>
    <property type="match status" value="1"/>
</dbReference>
<reference evidence="2 3" key="1">
    <citation type="submission" date="2018-05" db="EMBL/GenBank/DDBJ databases">
        <title>Amnibacterium sp. M8JJ-5, whole genome shotgun sequence.</title>
        <authorList>
            <person name="Tuo L."/>
        </authorList>
    </citation>
    <scope>NUCLEOTIDE SEQUENCE [LARGE SCALE GENOMIC DNA]</scope>
    <source>
        <strain evidence="2 3">M8JJ-5</strain>
    </source>
</reference>
<dbReference type="Proteomes" id="UP000244893">
    <property type="component" value="Unassembled WGS sequence"/>
</dbReference>
<evidence type="ECO:0000256" key="1">
    <source>
        <dbReference type="SAM" id="MobiDB-lite"/>
    </source>
</evidence>
<comment type="caution">
    <text evidence="2">The sequence shown here is derived from an EMBL/GenBank/DDBJ whole genome shotgun (WGS) entry which is preliminary data.</text>
</comment>
<gene>
    <name evidence="2" type="ORF">DDQ50_07200</name>
</gene>
<dbReference type="InterPro" id="IPR035936">
    <property type="entry name" value="BB2672"/>
</dbReference>
<dbReference type="SUPFAM" id="SSF160519">
    <property type="entry name" value="BB2672-like"/>
    <property type="match status" value="1"/>
</dbReference>
<evidence type="ECO:0000313" key="2">
    <source>
        <dbReference type="EMBL" id="PVZ96201.1"/>
    </source>
</evidence>